<reference evidence="1" key="1">
    <citation type="submission" date="2023-10" db="EMBL/GenBank/DDBJ databases">
        <title>The first scallop-associated chemosynthetic bacterial symbiont.</title>
        <authorList>
            <person name="Lin Y.-T."/>
            <person name="Sun J."/>
            <person name="Ip J.C.-H."/>
            <person name="He X."/>
            <person name="Gao Z.-M."/>
            <person name="Perez M."/>
            <person name="Xu T."/>
            <person name="Qian P.-Y."/>
            <person name="Qiu J.-W."/>
        </authorList>
    </citation>
    <scope>NUCLEOTIDE SEQUENCE</scope>
    <source>
        <strain evidence="1">Gill1</strain>
    </source>
</reference>
<name>A0AAU6PH02_9GAMM</name>
<protein>
    <submittedName>
        <fullName evidence="1">Uncharacterized protein</fullName>
    </submittedName>
</protein>
<accession>A0AAU6PH02</accession>
<dbReference type="AlphaFoldDB" id="A0AAU6PH02"/>
<proteinExistence type="predicted"/>
<gene>
    <name evidence="1" type="ORF">Ctma_1001</name>
</gene>
<evidence type="ECO:0000313" key="1">
    <source>
        <dbReference type="EMBL" id="WXU00288.1"/>
    </source>
</evidence>
<organism evidence="1">
    <name type="scientific">Catillopecten margaritatus gill symbiont</name>
    <dbReference type="NCBI Taxonomy" id="3083288"/>
    <lineage>
        <taxon>Bacteria</taxon>
        <taxon>Pseudomonadati</taxon>
        <taxon>Pseudomonadota</taxon>
        <taxon>Gammaproteobacteria</taxon>
        <taxon>sulfur-oxidizing symbionts</taxon>
    </lineage>
</organism>
<sequence>MNSFVRKVEAERSILTEVNIYTKGKGQLTGLSSSAIDNWCSFHNVELNGEVSNTLRNLSDLCNSLSDRSNESFVNIPIERIYKIKKEVLILIDGLTAHFHKNA</sequence>
<dbReference type="EMBL" id="CP138327">
    <property type="protein sequence ID" value="WXU00288.1"/>
    <property type="molecule type" value="Genomic_DNA"/>
</dbReference>